<dbReference type="PANTHER" id="PTHR43861">
    <property type="entry name" value="TRANS-ACONITATE 2-METHYLTRANSFERASE-RELATED"/>
    <property type="match status" value="1"/>
</dbReference>
<dbReference type="Pfam" id="PF13489">
    <property type="entry name" value="Methyltransf_23"/>
    <property type="match status" value="1"/>
</dbReference>
<organism evidence="1 2">
    <name type="scientific">Rubripirellula tenax</name>
    <dbReference type="NCBI Taxonomy" id="2528015"/>
    <lineage>
        <taxon>Bacteria</taxon>
        <taxon>Pseudomonadati</taxon>
        <taxon>Planctomycetota</taxon>
        <taxon>Planctomycetia</taxon>
        <taxon>Pirellulales</taxon>
        <taxon>Pirellulaceae</taxon>
        <taxon>Rubripirellula</taxon>
    </lineage>
</organism>
<gene>
    <name evidence="1" type="primary">tylM1_2</name>
    <name evidence="1" type="ORF">Poly51_53290</name>
</gene>
<dbReference type="RefSeq" id="WP_146461385.1">
    <property type="nucleotide sequence ID" value="NZ_SJPW01000007.1"/>
</dbReference>
<protein>
    <submittedName>
        <fullName evidence="1">dTDP-3-amino-3,6-dideoxy-alpha-D-glucopyranose N,N-dimethyltransferase</fullName>
        <ecNumber evidence="1">2.1.1.235</ecNumber>
    </submittedName>
</protein>
<dbReference type="Gene3D" id="3.40.50.150">
    <property type="entry name" value="Vaccinia Virus protein VP39"/>
    <property type="match status" value="1"/>
</dbReference>
<accession>A0A5C6EJS0</accession>
<dbReference type="AlphaFoldDB" id="A0A5C6EJS0"/>
<comment type="caution">
    <text evidence="1">The sequence shown here is derived from an EMBL/GenBank/DDBJ whole genome shotgun (WGS) entry which is preliminary data.</text>
</comment>
<keyword evidence="1" id="KW-0808">Transferase</keyword>
<dbReference type="SUPFAM" id="SSF53335">
    <property type="entry name" value="S-adenosyl-L-methionine-dependent methyltransferases"/>
    <property type="match status" value="1"/>
</dbReference>
<dbReference type="CDD" id="cd02440">
    <property type="entry name" value="AdoMet_MTases"/>
    <property type="match status" value="1"/>
</dbReference>
<keyword evidence="2" id="KW-1185">Reference proteome</keyword>
<dbReference type="EMBL" id="SJPW01000007">
    <property type="protein sequence ID" value="TWU47529.1"/>
    <property type="molecule type" value="Genomic_DNA"/>
</dbReference>
<dbReference type="InterPro" id="IPR029063">
    <property type="entry name" value="SAM-dependent_MTases_sf"/>
</dbReference>
<keyword evidence="1" id="KW-0489">Methyltransferase</keyword>
<evidence type="ECO:0000313" key="1">
    <source>
        <dbReference type="EMBL" id="TWU47529.1"/>
    </source>
</evidence>
<name>A0A5C6EJS0_9BACT</name>
<dbReference type="OrthoDB" id="2577067at2"/>
<dbReference type="GO" id="GO:0032259">
    <property type="term" value="P:methylation"/>
    <property type="evidence" value="ECO:0007669"/>
    <property type="project" value="UniProtKB-KW"/>
</dbReference>
<evidence type="ECO:0000313" key="2">
    <source>
        <dbReference type="Proteomes" id="UP000318288"/>
    </source>
</evidence>
<reference evidence="1 2" key="1">
    <citation type="submission" date="2019-02" db="EMBL/GenBank/DDBJ databases">
        <title>Deep-cultivation of Planctomycetes and their phenomic and genomic characterization uncovers novel biology.</title>
        <authorList>
            <person name="Wiegand S."/>
            <person name="Jogler M."/>
            <person name="Boedeker C."/>
            <person name="Pinto D."/>
            <person name="Vollmers J."/>
            <person name="Rivas-Marin E."/>
            <person name="Kohn T."/>
            <person name="Peeters S.H."/>
            <person name="Heuer A."/>
            <person name="Rast P."/>
            <person name="Oberbeckmann S."/>
            <person name="Bunk B."/>
            <person name="Jeske O."/>
            <person name="Meyerdierks A."/>
            <person name="Storesund J.E."/>
            <person name="Kallscheuer N."/>
            <person name="Luecker S."/>
            <person name="Lage O.M."/>
            <person name="Pohl T."/>
            <person name="Merkel B.J."/>
            <person name="Hornburger P."/>
            <person name="Mueller R.-W."/>
            <person name="Bruemmer F."/>
            <person name="Labrenz M."/>
            <person name="Spormann A.M."/>
            <person name="Op Den Camp H."/>
            <person name="Overmann J."/>
            <person name="Amann R."/>
            <person name="Jetten M.S.M."/>
            <person name="Mascher T."/>
            <person name="Medema M.H."/>
            <person name="Devos D.P."/>
            <person name="Kaster A.-K."/>
            <person name="Ovreas L."/>
            <person name="Rohde M."/>
            <person name="Galperin M.Y."/>
            <person name="Jogler C."/>
        </authorList>
    </citation>
    <scope>NUCLEOTIDE SEQUENCE [LARGE SCALE GENOMIC DNA]</scope>
    <source>
        <strain evidence="1 2">Poly51</strain>
    </source>
</reference>
<proteinExistence type="predicted"/>
<dbReference type="EC" id="2.1.1.235" evidence="1"/>
<dbReference type="Proteomes" id="UP000318288">
    <property type="component" value="Unassembled WGS sequence"/>
</dbReference>
<sequence length="245" mass="27665">MNPTKQNWKQRLYGSYVSSKQAGANIQSDASPFRQVAPYIRQLIRNHVPRDKSLRIVDLACGHGSHLYFLKQAGYSNIAGIDISSEQVQLAHQLGIDEVVEGDLLQFLANEKQDADVVLLIDIIEHLERQDVFELMDAVMERLNPGGRVIIHVPNAEGLYGMRIRYGDFTHELAFTPRSIKQVLTTLGFRNVECFEDQPIAHGLASSIRRVIWKIGTLPHRLLLTAETGSRHFILSQNMLVVAEK</sequence>
<dbReference type="GO" id="GO:0008168">
    <property type="term" value="F:methyltransferase activity"/>
    <property type="evidence" value="ECO:0007669"/>
    <property type="project" value="UniProtKB-KW"/>
</dbReference>